<accession>A0ABC8Z6S0</accession>
<sequence length="526" mass="57635">MARSEERPDGEEPPRLLPLAAAAVAALAGTAASSSRSPNHPSSLRGHMVIPPLRDGAPTGGTPDWLRYSASEDSDDSPSPWSPAILRHEGKEPVPADMPSLDPVPPHGRSTVAGFMVDAWRSRDSHPHAAGEPQQHGHRGLASVVTRMVNMDADPDEGWEVARGRRRREHHADCPAPSPSRPVPTDLVGRCFNCLGIDHVAVVCKNPSCCLKCRREGHHSRDCCRGRAQPRRQLPRPTPRRPAQEFSDPSDATMSARSASTGREFSPPPLCAASPPPATSHHQHQQHTDSDVSMLSLPPSPRKLGHPSRCPRKEICVVPRTPEIDTAEAKLPSCALVAMVGGTGPSVHPAQVGRSLEELYVLLPDEYTVYRFHPEDFLVEFTSTAAANCVLHASPPPDAPFQLVWKRWRRQLSASLASLRYKVLIKLKVILTHARNTTTAQIVLAPACSCLQEAPPHVAGDYRKCYYVAAWCIHPDLVPVEKLVFIPEPCEQTGGGNLFLRPEEIIHSKHDGLWYRVQVKVIQVQD</sequence>
<feature type="domain" description="CCHC-type" evidence="3">
    <location>
        <begin position="210"/>
        <end position="223"/>
    </location>
</feature>
<dbReference type="Gene3D" id="4.10.60.10">
    <property type="entry name" value="Zinc finger, CCHC-type"/>
    <property type="match status" value="1"/>
</dbReference>
<feature type="region of interest" description="Disordered" evidence="2">
    <location>
        <begin position="220"/>
        <end position="309"/>
    </location>
</feature>
<proteinExistence type="predicted"/>
<dbReference type="SMART" id="SM00343">
    <property type="entry name" value="ZnF_C2HC"/>
    <property type="match status" value="2"/>
</dbReference>
<keyword evidence="5" id="KW-1185">Reference proteome</keyword>
<feature type="compositionally biased region" description="Polar residues" evidence="2">
    <location>
        <begin position="250"/>
        <end position="263"/>
    </location>
</feature>
<dbReference type="InterPro" id="IPR036875">
    <property type="entry name" value="Znf_CCHC_sf"/>
</dbReference>
<keyword evidence="1" id="KW-0479">Metal-binding</keyword>
<feature type="compositionally biased region" description="Low complexity" evidence="2">
    <location>
        <begin position="28"/>
        <end position="43"/>
    </location>
</feature>
<feature type="region of interest" description="Disordered" evidence="2">
    <location>
        <begin position="28"/>
        <end position="100"/>
    </location>
</feature>
<evidence type="ECO:0000259" key="3">
    <source>
        <dbReference type="PROSITE" id="PS50158"/>
    </source>
</evidence>
<dbReference type="EMBL" id="OZ075128">
    <property type="protein sequence ID" value="CAL4956555.1"/>
    <property type="molecule type" value="Genomic_DNA"/>
</dbReference>
<dbReference type="AlphaFoldDB" id="A0ABC8Z6S0"/>
<gene>
    <name evidence="4" type="ORF">URODEC1_LOCUS42062</name>
</gene>
<name>A0ABC8Z6S0_9POAL</name>
<keyword evidence="1" id="KW-0862">Zinc</keyword>
<protein>
    <recommendedName>
        <fullName evidence="3">CCHC-type domain-containing protein</fullName>
    </recommendedName>
</protein>
<dbReference type="InterPro" id="IPR001878">
    <property type="entry name" value="Znf_CCHC"/>
</dbReference>
<dbReference type="SUPFAM" id="SSF57756">
    <property type="entry name" value="Retrovirus zinc finger-like domains"/>
    <property type="match status" value="1"/>
</dbReference>
<dbReference type="GO" id="GO:0008270">
    <property type="term" value="F:zinc ion binding"/>
    <property type="evidence" value="ECO:0007669"/>
    <property type="project" value="UniProtKB-KW"/>
</dbReference>
<reference evidence="4 5" key="2">
    <citation type="submission" date="2024-10" db="EMBL/GenBank/DDBJ databases">
        <authorList>
            <person name="Ryan C."/>
        </authorList>
    </citation>
    <scope>NUCLEOTIDE SEQUENCE [LARGE SCALE GENOMIC DNA]</scope>
</reference>
<feature type="compositionally biased region" description="Pro residues" evidence="2">
    <location>
        <begin position="266"/>
        <end position="278"/>
    </location>
</feature>
<organism evidence="4 5">
    <name type="scientific">Urochloa decumbens</name>
    <dbReference type="NCBI Taxonomy" id="240449"/>
    <lineage>
        <taxon>Eukaryota</taxon>
        <taxon>Viridiplantae</taxon>
        <taxon>Streptophyta</taxon>
        <taxon>Embryophyta</taxon>
        <taxon>Tracheophyta</taxon>
        <taxon>Spermatophyta</taxon>
        <taxon>Magnoliopsida</taxon>
        <taxon>Liliopsida</taxon>
        <taxon>Poales</taxon>
        <taxon>Poaceae</taxon>
        <taxon>PACMAD clade</taxon>
        <taxon>Panicoideae</taxon>
        <taxon>Panicodae</taxon>
        <taxon>Paniceae</taxon>
        <taxon>Melinidinae</taxon>
        <taxon>Urochloa</taxon>
    </lineage>
</organism>
<keyword evidence="1" id="KW-0863">Zinc-finger</keyword>
<reference evidence="5" key="1">
    <citation type="submission" date="2024-06" db="EMBL/GenBank/DDBJ databases">
        <authorList>
            <person name="Ryan C."/>
        </authorList>
    </citation>
    <scope>NUCLEOTIDE SEQUENCE [LARGE SCALE GENOMIC DNA]</scope>
</reference>
<dbReference type="InterPro" id="IPR053253">
    <property type="entry name" value="Sex_diff_modulator"/>
</dbReference>
<evidence type="ECO:0000256" key="2">
    <source>
        <dbReference type="SAM" id="MobiDB-lite"/>
    </source>
</evidence>
<evidence type="ECO:0000313" key="5">
    <source>
        <dbReference type="Proteomes" id="UP001497457"/>
    </source>
</evidence>
<dbReference type="Proteomes" id="UP001497457">
    <property type="component" value="Chromosome 18b"/>
</dbReference>
<dbReference type="PANTHER" id="PTHR33087">
    <property type="entry name" value="OS07G0539200 PROTEIN"/>
    <property type="match status" value="1"/>
</dbReference>
<evidence type="ECO:0000256" key="1">
    <source>
        <dbReference type="PROSITE-ProRule" id="PRU00047"/>
    </source>
</evidence>
<dbReference type="PROSITE" id="PS50158">
    <property type="entry name" value="ZF_CCHC"/>
    <property type="match status" value="1"/>
</dbReference>
<dbReference type="PANTHER" id="PTHR33087:SF38">
    <property type="entry name" value="OS10G0201600 PROTEIN"/>
    <property type="match status" value="1"/>
</dbReference>
<evidence type="ECO:0000313" key="4">
    <source>
        <dbReference type="EMBL" id="CAL4956555.1"/>
    </source>
</evidence>